<dbReference type="EnsemblPlants" id="TuG1812G0700002867.01.T05">
    <property type="protein sequence ID" value="TuG1812G0700002867.01.T05"/>
    <property type="gene ID" value="TuG1812G0700002867.01"/>
</dbReference>
<organism evidence="2 3">
    <name type="scientific">Triticum urartu</name>
    <name type="common">Red wild einkorn</name>
    <name type="synonym">Crithodium urartu</name>
    <dbReference type="NCBI Taxonomy" id="4572"/>
    <lineage>
        <taxon>Eukaryota</taxon>
        <taxon>Viridiplantae</taxon>
        <taxon>Streptophyta</taxon>
        <taxon>Embryophyta</taxon>
        <taxon>Tracheophyta</taxon>
        <taxon>Spermatophyta</taxon>
        <taxon>Magnoliopsida</taxon>
        <taxon>Liliopsida</taxon>
        <taxon>Poales</taxon>
        <taxon>Poaceae</taxon>
        <taxon>BOP clade</taxon>
        <taxon>Pooideae</taxon>
        <taxon>Triticodae</taxon>
        <taxon>Triticeae</taxon>
        <taxon>Triticinae</taxon>
        <taxon>Triticum</taxon>
    </lineage>
</organism>
<protein>
    <submittedName>
        <fullName evidence="2">Uncharacterized protein</fullName>
    </submittedName>
</protein>
<keyword evidence="3" id="KW-1185">Reference proteome</keyword>
<dbReference type="EnsemblPlants" id="TuG1812G0700002867.01.T03">
    <property type="protein sequence ID" value="TuG1812G0700002867.01.T03"/>
    <property type="gene ID" value="TuG1812G0700002867.01"/>
</dbReference>
<reference evidence="2" key="3">
    <citation type="submission" date="2022-06" db="UniProtKB">
        <authorList>
            <consortium name="EnsemblPlants"/>
        </authorList>
    </citation>
    <scope>IDENTIFICATION</scope>
</reference>
<evidence type="ECO:0000256" key="1">
    <source>
        <dbReference type="SAM" id="MobiDB-lite"/>
    </source>
</evidence>
<sequence length="53" mass="6330">MQIGHQGVRQRMTNDYVLHDQPRKRSKSQPFSSWSRSRKLIIRFQVFVAEVSI</sequence>
<evidence type="ECO:0000313" key="3">
    <source>
        <dbReference type="Proteomes" id="UP000015106"/>
    </source>
</evidence>
<proteinExistence type="predicted"/>
<dbReference type="AlphaFoldDB" id="A0A8R7R4T2"/>
<feature type="region of interest" description="Disordered" evidence="1">
    <location>
        <begin position="1"/>
        <end position="34"/>
    </location>
</feature>
<reference evidence="2" key="2">
    <citation type="submission" date="2018-03" db="EMBL/GenBank/DDBJ databases">
        <title>The Triticum urartu genome reveals the dynamic nature of wheat genome evolution.</title>
        <authorList>
            <person name="Ling H."/>
            <person name="Ma B."/>
            <person name="Shi X."/>
            <person name="Liu H."/>
            <person name="Dong L."/>
            <person name="Sun H."/>
            <person name="Cao Y."/>
            <person name="Gao Q."/>
            <person name="Zheng S."/>
            <person name="Li Y."/>
            <person name="Yu Y."/>
            <person name="Du H."/>
            <person name="Qi M."/>
            <person name="Li Y."/>
            <person name="Yu H."/>
            <person name="Cui Y."/>
            <person name="Wang N."/>
            <person name="Chen C."/>
            <person name="Wu H."/>
            <person name="Zhao Y."/>
            <person name="Zhang J."/>
            <person name="Li Y."/>
            <person name="Zhou W."/>
            <person name="Zhang B."/>
            <person name="Hu W."/>
            <person name="Eijk M."/>
            <person name="Tang J."/>
            <person name="Witsenboer H."/>
            <person name="Zhao S."/>
            <person name="Li Z."/>
            <person name="Zhang A."/>
            <person name="Wang D."/>
            <person name="Liang C."/>
        </authorList>
    </citation>
    <scope>NUCLEOTIDE SEQUENCE [LARGE SCALE GENOMIC DNA]</scope>
    <source>
        <strain evidence="2">cv. G1812</strain>
    </source>
</reference>
<dbReference type="Proteomes" id="UP000015106">
    <property type="component" value="Chromosome 7"/>
</dbReference>
<dbReference type="Gramene" id="TuG1812G0700002867.01.T05">
    <property type="protein sequence ID" value="TuG1812G0700002867.01.T05"/>
    <property type="gene ID" value="TuG1812G0700002867.01"/>
</dbReference>
<reference evidence="3" key="1">
    <citation type="journal article" date="2013" name="Nature">
        <title>Draft genome of the wheat A-genome progenitor Triticum urartu.</title>
        <authorList>
            <person name="Ling H.Q."/>
            <person name="Zhao S."/>
            <person name="Liu D."/>
            <person name="Wang J."/>
            <person name="Sun H."/>
            <person name="Zhang C."/>
            <person name="Fan H."/>
            <person name="Li D."/>
            <person name="Dong L."/>
            <person name="Tao Y."/>
            <person name="Gao C."/>
            <person name="Wu H."/>
            <person name="Li Y."/>
            <person name="Cui Y."/>
            <person name="Guo X."/>
            <person name="Zheng S."/>
            <person name="Wang B."/>
            <person name="Yu K."/>
            <person name="Liang Q."/>
            <person name="Yang W."/>
            <person name="Lou X."/>
            <person name="Chen J."/>
            <person name="Feng M."/>
            <person name="Jian J."/>
            <person name="Zhang X."/>
            <person name="Luo G."/>
            <person name="Jiang Y."/>
            <person name="Liu J."/>
            <person name="Wang Z."/>
            <person name="Sha Y."/>
            <person name="Zhang B."/>
            <person name="Wu H."/>
            <person name="Tang D."/>
            <person name="Shen Q."/>
            <person name="Xue P."/>
            <person name="Zou S."/>
            <person name="Wang X."/>
            <person name="Liu X."/>
            <person name="Wang F."/>
            <person name="Yang Y."/>
            <person name="An X."/>
            <person name="Dong Z."/>
            <person name="Zhang K."/>
            <person name="Zhang X."/>
            <person name="Luo M.C."/>
            <person name="Dvorak J."/>
            <person name="Tong Y."/>
            <person name="Wang J."/>
            <person name="Yang H."/>
            <person name="Li Z."/>
            <person name="Wang D."/>
            <person name="Zhang A."/>
            <person name="Wang J."/>
        </authorList>
    </citation>
    <scope>NUCLEOTIDE SEQUENCE</scope>
    <source>
        <strain evidence="3">cv. G1812</strain>
    </source>
</reference>
<accession>A0A8R7R4T2</accession>
<dbReference type="Gramene" id="TuG1812G0700002867.01.T03">
    <property type="protein sequence ID" value="TuG1812G0700002867.01.T03"/>
    <property type="gene ID" value="TuG1812G0700002867.01"/>
</dbReference>
<evidence type="ECO:0000313" key="2">
    <source>
        <dbReference type="EnsemblPlants" id="TuG1812G0700002867.01.T05"/>
    </source>
</evidence>
<name>A0A8R7R4T2_TRIUA</name>